<evidence type="ECO:0000256" key="3">
    <source>
        <dbReference type="SAM" id="SignalP"/>
    </source>
</evidence>
<keyword evidence="5" id="KW-1185">Reference proteome</keyword>
<dbReference type="EMBL" id="MU854401">
    <property type="protein sequence ID" value="KAK4039410.1"/>
    <property type="molecule type" value="Genomic_DNA"/>
</dbReference>
<feature type="chain" id="PRO_5042837518" evidence="3">
    <location>
        <begin position="27"/>
        <end position="319"/>
    </location>
</feature>
<feature type="transmembrane region" description="Helical" evidence="2">
    <location>
        <begin position="196"/>
        <end position="220"/>
    </location>
</feature>
<keyword evidence="2" id="KW-0472">Membrane</keyword>
<proteinExistence type="predicted"/>
<reference evidence="5" key="1">
    <citation type="journal article" date="2023" name="Mol. Phylogenet. Evol.">
        <title>Genome-scale phylogeny and comparative genomics of the fungal order Sordariales.</title>
        <authorList>
            <person name="Hensen N."/>
            <person name="Bonometti L."/>
            <person name="Westerberg I."/>
            <person name="Brannstrom I.O."/>
            <person name="Guillou S."/>
            <person name="Cros-Aarteil S."/>
            <person name="Calhoun S."/>
            <person name="Haridas S."/>
            <person name="Kuo A."/>
            <person name="Mondo S."/>
            <person name="Pangilinan J."/>
            <person name="Riley R."/>
            <person name="LaButti K."/>
            <person name="Andreopoulos B."/>
            <person name="Lipzen A."/>
            <person name="Chen C."/>
            <person name="Yan M."/>
            <person name="Daum C."/>
            <person name="Ng V."/>
            <person name="Clum A."/>
            <person name="Steindorff A."/>
            <person name="Ohm R.A."/>
            <person name="Martin F."/>
            <person name="Silar P."/>
            <person name="Natvig D.O."/>
            <person name="Lalanne C."/>
            <person name="Gautier V."/>
            <person name="Ament-Velasquez S.L."/>
            <person name="Kruys A."/>
            <person name="Hutchinson M.I."/>
            <person name="Powell A.J."/>
            <person name="Barry K."/>
            <person name="Miller A.N."/>
            <person name="Grigoriev I.V."/>
            <person name="Debuchy R."/>
            <person name="Gladieux P."/>
            <person name="Hiltunen Thoren M."/>
            <person name="Johannesson H."/>
        </authorList>
    </citation>
    <scope>NUCLEOTIDE SEQUENCE [LARGE SCALE GENOMIC DNA]</scope>
    <source>
        <strain evidence="5">CBS 284.82</strain>
    </source>
</reference>
<sequence length="319" mass="33344">MRFYSLTHGFTCLALLQCLASSGVLAQTPAPDGPANFQGIYLNPTGAVETLNCDASSVFALSSTFAGCCKIGLNCNFPTACARGQPTNRKGGKWSCGQDRACYTMTVYAAYPDPTVSATESWVVHNCAKSWSASTIYRSVPSSLTTGMAGSASSSSSSTVDFFSSTTEASTTEARAGEITAPADPPEEVESQPSKAWIAGVVIGCLVAGAVLGGLGFWFVRRRKRGVNENGEHEHKGFTLHSASLTRLGGGWFAPPPNDDAKAAAGRANAVAVAEGVEMEGHVPGYGIPQSPQELASPLHAELETVSTEKKGYYSSHNV</sequence>
<keyword evidence="2" id="KW-1133">Transmembrane helix</keyword>
<evidence type="ECO:0000313" key="5">
    <source>
        <dbReference type="Proteomes" id="UP001303115"/>
    </source>
</evidence>
<dbReference type="Proteomes" id="UP001303115">
    <property type="component" value="Unassembled WGS sequence"/>
</dbReference>
<accession>A0AAN6SRB2</accession>
<dbReference type="AlphaFoldDB" id="A0AAN6SRB2"/>
<keyword evidence="2" id="KW-0812">Transmembrane</keyword>
<keyword evidence="3" id="KW-0732">Signal</keyword>
<feature type="compositionally biased region" description="Low complexity" evidence="1">
    <location>
        <begin position="167"/>
        <end position="178"/>
    </location>
</feature>
<name>A0AAN6SRB2_9PEZI</name>
<gene>
    <name evidence="4" type="ORF">C8A01DRAFT_36620</name>
</gene>
<evidence type="ECO:0000313" key="4">
    <source>
        <dbReference type="EMBL" id="KAK4039410.1"/>
    </source>
</evidence>
<feature type="region of interest" description="Disordered" evidence="1">
    <location>
        <begin position="167"/>
        <end position="190"/>
    </location>
</feature>
<evidence type="ECO:0000256" key="1">
    <source>
        <dbReference type="SAM" id="MobiDB-lite"/>
    </source>
</evidence>
<dbReference type="CDD" id="cd12087">
    <property type="entry name" value="TM_EGFR-like"/>
    <property type="match status" value="1"/>
</dbReference>
<evidence type="ECO:0000256" key="2">
    <source>
        <dbReference type="SAM" id="Phobius"/>
    </source>
</evidence>
<protein>
    <submittedName>
        <fullName evidence="4">Uncharacterized protein</fullName>
    </submittedName>
</protein>
<organism evidence="4 5">
    <name type="scientific">Parachaetomium inaequale</name>
    <dbReference type="NCBI Taxonomy" id="2588326"/>
    <lineage>
        <taxon>Eukaryota</taxon>
        <taxon>Fungi</taxon>
        <taxon>Dikarya</taxon>
        <taxon>Ascomycota</taxon>
        <taxon>Pezizomycotina</taxon>
        <taxon>Sordariomycetes</taxon>
        <taxon>Sordariomycetidae</taxon>
        <taxon>Sordariales</taxon>
        <taxon>Chaetomiaceae</taxon>
        <taxon>Parachaetomium</taxon>
    </lineage>
</organism>
<feature type="signal peptide" evidence="3">
    <location>
        <begin position="1"/>
        <end position="26"/>
    </location>
</feature>
<comment type="caution">
    <text evidence="4">The sequence shown here is derived from an EMBL/GenBank/DDBJ whole genome shotgun (WGS) entry which is preliminary data.</text>
</comment>